<keyword evidence="6" id="KW-0808">Transferase</keyword>
<dbReference type="FunFam" id="3.40.50.10190:FF:000011">
    <property type="entry name" value="DNA repair protein REV1"/>
    <property type="match status" value="1"/>
</dbReference>
<protein>
    <recommendedName>
        <fullName evidence="4">DNA repair protein REV1</fullName>
    </recommendedName>
</protein>
<dbReference type="PROSITE" id="PS50172">
    <property type="entry name" value="BRCT"/>
    <property type="match status" value="1"/>
</dbReference>
<evidence type="ECO:0000256" key="7">
    <source>
        <dbReference type="ARBA" id="ARBA00022695"/>
    </source>
</evidence>
<evidence type="ECO:0000256" key="2">
    <source>
        <dbReference type="ARBA" id="ARBA00004123"/>
    </source>
</evidence>
<dbReference type="EMBL" id="GITU01009385">
    <property type="protein sequence ID" value="MBC1178088.1"/>
    <property type="molecule type" value="Transcribed_RNA"/>
</dbReference>
<dbReference type="InterPro" id="IPR043502">
    <property type="entry name" value="DNA/RNA_pol_sf"/>
</dbReference>
<dbReference type="SUPFAM" id="SSF52113">
    <property type="entry name" value="BRCT domain"/>
    <property type="match status" value="1"/>
</dbReference>
<evidence type="ECO:0000256" key="10">
    <source>
        <dbReference type="ARBA" id="ARBA00022842"/>
    </source>
</evidence>
<evidence type="ECO:0000256" key="3">
    <source>
        <dbReference type="ARBA" id="ARBA00010945"/>
    </source>
</evidence>
<dbReference type="SUPFAM" id="SSF100879">
    <property type="entry name" value="Lesion bypass DNA polymerase (Y-family), little finger domain"/>
    <property type="match status" value="1"/>
</dbReference>
<dbReference type="Pfam" id="PF14377">
    <property type="entry name" value="UBM"/>
    <property type="match status" value="1"/>
</dbReference>
<dbReference type="GO" id="GO:0005634">
    <property type="term" value="C:nucleus"/>
    <property type="evidence" value="ECO:0007669"/>
    <property type="project" value="UniProtKB-SubCell"/>
</dbReference>
<keyword evidence="13" id="KW-0539">Nucleus</keyword>
<dbReference type="GO" id="GO:0003684">
    <property type="term" value="F:damaged DNA binding"/>
    <property type="evidence" value="ECO:0007669"/>
    <property type="project" value="InterPro"/>
</dbReference>
<dbReference type="Gene3D" id="6.10.250.1490">
    <property type="match status" value="1"/>
</dbReference>
<keyword evidence="8" id="KW-0479">Metal-binding</keyword>
<dbReference type="InterPro" id="IPR031991">
    <property type="entry name" value="Rev1_C"/>
</dbReference>
<dbReference type="EMBL" id="AJWK01023340">
    <property type="status" value="NOT_ANNOTATED_CDS"/>
    <property type="molecule type" value="Genomic_DNA"/>
</dbReference>
<dbReference type="Proteomes" id="UP000092461">
    <property type="component" value="Unassembled WGS sequence"/>
</dbReference>
<evidence type="ECO:0000259" key="16">
    <source>
        <dbReference type="PROSITE" id="PS50173"/>
    </source>
</evidence>
<dbReference type="InterPro" id="IPR017961">
    <property type="entry name" value="DNA_pol_Y-fam_little_finger"/>
</dbReference>
<evidence type="ECO:0000256" key="12">
    <source>
        <dbReference type="ARBA" id="ARBA00023204"/>
    </source>
</evidence>
<reference evidence="19" key="1">
    <citation type="submission" date="2012-05" db="EMBL/GenBank/DDBJ databases">
        <title>Whole Genome Assembly of Lutzomyia longipalpis.</title>
        <authorList>
            <person name="Richards S."/>
            <person name="Qu C."/>
            <person name="Dillon R."/>
            <person name="Worley K."/>
            <person name="Scherer S."/>
            <person name="Batterton M."/>
            <person name="Taylor A."/>
            <person name="Hawes A."/>
            <person name="Hernandez B."/>
            <person name="Kovar C."/>
            <person name="Mandapat C."/>
            <person name="Pham C."/>
            <person name="Qu C."/>
            <person name="Jing C."/>
            <person name="Bess C."/>
            <person name="Bandaranaike D."/>
            <person name="Ngo D."/>
            <person name="Ongeri F."/>
            <person name="Arias F."/>
            <person name="Lara F."/>
            <person name="Weissenberger G."/>
            <person name="Kamau G."/>
            <person name="Han H."/>
            <person name="Shen H."/>
            <person name="Dinh H."/>
            <person name="Khalil I."/>
            <person name="Jones J."/>
            <person name="Shafer J."/>
            <person name="Jayaseelan J."/>
            <person name="Quiroz J."/>
            <person name="Blankenburg K."/>
            <person name="Nguyen L."/>
            <person name="Jackson L."/>
            <person name="Francisco L."/>
            <person name="Tang L.-Y."/>
            <person name="Pu L.-L."/>
            <person name="Perales L."/>
            <person name="Lorensuhewa L."/>
            <person name="Munidasa M."/>
            <person name="Coyle M."/>
            <person name="Taylor M."/>
            <person name="Puazo M."/>
            <person name="Firestine M."/>
            <person name="Scheel M."/>
            <person name="Javaid M."/>
            <person name="Wang M."/>
            <person name="Li M."/>
            <person name="Tabassum N."/>
            <person name="Saada N."/>
            <person name="Osuji N."/>
            <person name="Aqrawi P."/>
            <person name="Fu Q."/>
            <person name="Thornton R."/>
            <person name="Raj R."/>
            <person name="Goodspeed R."/>
            <person name="Mata R."/>
            <person name="Najjar R."/>
            <person name="Gubbala S."/>
            <person name="Lee S."/>
            <person name="Denson S."/>
            <person name="Patil S."/>
            <person name="Macmil S."/>
            <person name="Qi S."/>
            <person name="Matskevitch T."/>
            <person name="Palculict T."/>
            <person name="Mathew T."/>
            <person name="Vee V."/>
            <person name="Velamala V."/>
            <person name="Korchina V."/>
            <person name="Cai W."/>
            <person name="Liu W."/>
            <person name="Dai W."/>
            <person name="Zou X."/>
            <person name="Zhu Y."/>
            <person name="Zhang Y."/>
            <person name="Wu Y.-Q."/>
            <person name="Xin Y."/>
            <person name="Nazarath L."/>
            <person name="Kovar C."/>
            <person name="Han Y."/>
            <person name="Muzny D."/>
            <person name="Gibbs R."/>
        </authorList>
    </citation>
    <scope>NUCLEOTIDE SEQUENCE [LARGE SCALE GENOMIC DNA]</scope>
    <source>
        <strain evidence="19">Jacobina</strain>
    </source>
</reference>
<evidence type="ECO:0000256" key="4">
    <source>
        <dbReference type="ARBA" id="ARBA00020399"/>
    </source>
</evidence>
<dbReference type="Pfam" id="PF00817">
    <property type="entry name" value="IMS"/>
    <property type="match status" value="1"/>
</dbReference>
<dbReference type="AlphaFoldDB" id="A0A1B0CQB0"/>
<dbReference type="FunFam" id="3.30.1490.100:FF:000001">
    <property type="entry name" value="DNA repair protein REV1"/>
    <property type="match status" value="1"/>
</dbReference>
<dbReference type="GO" id="GO:0017125">
    <property type="term" value="F:deoxycytidyl transferase activity"/>
    <property type="evidence" value="ECO:0007669"/>
    <property type="project" value="TreeGrafter"/>
</dbReference>
<dbReference type="PROSITE" id="PS50173">
    <property type="entry name" value="UMUC"/>
    <property type="match status" value="2"/>
</dbReference>
<dbReference type="InterPro" id="IPR036420">
    <property type="entry name" value="BRCT_dom_sf"/>
</dbReference>
<dbReference type="Gene3D" id="3.40.50.10190">
    <property type="entry name" value="BRCT domain"/>
    <property type="match status" value="1"/>
</dbReference>
<dbReference type="Gene3D" id="6.10.250.1630">
    <property type="match status" value="1"/>
</dbReference>
<dbReference type="PANTHER" id="PTHR45990:SF1">
    <property type="entry name" value="DNA REPAIR PROTEIN REV1"/>
    <property type="match status" value="1"/>
</dbReference>
<dbReference type="InterPro" id="IPR001357">
    <property type="entry name" value="BRCT_dom"/>
</dbReference>
<dbReference type="InterPro" id="IPR036775">
    <property type="entry name" value="DNA_pol_Y-fam_lit_finger_sf"/>
</dbReference>
<dbReference type="Pfam" id="PF16727">
    <property type="entry name" value="REV1_C"/>
    <property type="match status" value="1"/>
</dbReference>
<comment type="subcellular location">
    <subcellularLocation>
        <location evidence="2">Nucleus</location>
    </subcellularLocation>
</comment>
<sequence length="808" mass="91458">MEGQEMKLPTFGDDSWAEHGGYMNAKINKLEQQFLDNAKNSGIQKSNLFSGISIYVNGHTNPTAEALKIIMMEHGGVYHTYERPHTTFIIASNLPDVKVRKMMPSKTIIKPEWIVDCLKENRILDHKKYLYNFNHKVSQPKLAFGGKNEDDTKKARTAVNPNFLSEFYSNSRLHHISTLGLALKDYVNDLREKHQGDFPGRMEIMLPRREISGNTSGRCGKVIMHIDMDCFFVSVGLRSRPHLRGLPVAVTHSKGGRRPNSSDQNCKDPSSIDEEVAEEEARNIMGGSVAGNKSISLSEIASCSYEARKKGIKNGMFMGAALKLCPDLKTIPYDFVQYKEVSYILYDSIARYTLDIEAVSLGIGENRLLARLATRKAKPDGQYFFPQEDVTQNIAEVSLRDLPGVGRSTCEKFRENGWITCGDLQSVPLSRLQRDFGSKSGENLFNLCRGQDTRPLNFSRQRKSVSTEVNYGIRFTKKAELETFLRQLSEETSRRLREVAMKGKSVTLKLMIRAHDAPVETPKFMGHGLCDHVAKSTQLPAFSDDPDVIFKAVWKISEELAIAPEELRGIGIQVTKLNKAEAAKSPQSSSLVNLFKQMQEKAKNEPHKNLPAEEKKEKVTENLPERPELDPEVLKALPDELREEILRDYTEWRKAQGASHVANSQMKVSPPLKKRKLEMNPEPAQTTQSPVKMEKPKSKPNPISSSNILGKENWMRILTKWVNSGDAPKACDVQHLSRNACEFIRAKDICNLYSQLEYLFLIIDQKDNCAWHESYRSIASEVQHEMLLIYEIKLKIKENVSCKECSKS</sequence>
<dbReference type="InterPro" id="IPR012112">
    <property type="entry name" value="REV1"/>
</dbReference>
<dbReference type="GO" id="GO:0070987">
    <property type="term" value="P:error-free translesion synthesis"/>
    <property type="evidence" value="ECO:0007669"/>
    <property type="project" value="TreeGrafter"/>
</dbReference>
<dbReference type="VEuPathDB" id="VectorBase:LLONM1_005760"/>
<evidence type="ECO:0000256" key="9">
    <source>
        <dbReference type="ARBA" id="ARBA00022763"/>
    </source>
</evidence>
<evidence type="ECO:0000313" key="19">
    <source>
        <dbReference type="Proteomes" id="UP000092461"/>
    </source>
</evidence>
<dbReference type="GO" id="GO:0042276">
    <property type="term" value="P:error-prone translesion synthesis"/>
    <property type="evidence" value="ECO:0007669"/>
    <property type="project" value="InterPro"/>
</dbReference>
<dbReference type="InterPro" id="IPR001126">
    <property type="entry name" value="UmuC"/>
</dbReference>
<keyword evidence="7" id="KW-0548">Nucleotidyltransferase</keyword>
<dbReference type="InterPro" id="IPR053848">
    <property type="entry name" value="IMS_HHH_1"/>
</dbReference>
<dbReference type="SMART" id="SM00292">
    <property type="entry name" value="BRCT"/>
    <property type="match status" value="1"/>
</dbReference>
<feature type="domain" description="UmuC" evidence="16">
    <location>
        <begin position="362"/>
        <end position="406"/>
    </location>
</feature>
<evidence type="ECO:0000313" key="18">
    <source>
        <dbReference type="EnsemblMetazoa" id="LLOJ007059-PA"/>
    </source>
</evidence>
<dbReference type="GO" id="GO:0006281">
    <property type="term" value="P:DNA repair"/>
    <property type="evidence" value="ECO:0007669"/>
    <property type="project" value="UniProtKB-KW"/>
</dbReference>
<feature type="domain" description="UmuC" evidence="16">
    <location>
        <begin position="223"/>
        <end position="361"/>
    </location>
</feature>
<evidence type="ECO:0000256" key="6">
    <source>
        <dbReference type="ARBA" id="ARBA00022679"/>
    </source>
</evidence>
<dbReference type="Gene3D" id="3.30.1490.100">
    <property type="entry name" value="DNA polymerase, Y-family, little finger domain"/>
    <property type="match status" value="1"/>
</dbReference>
<evidence type="ECO:0000256" key="14">
    <source>
        <dbReference type="SAM" id="MobiDB-lite"/>
    </source>
</evidence>
<dbReference type="EnsemblMetazoa" id="LLOJ007059-RA">
    <property type="protein sequence ID" value="LLOJ007059-PA"/>
    <property type="gene ID" value="LLOJ007059"/>
</dbReference>
<reference evidence="18" key="3">
    <citation type="submission" date="2020-05" db="UniProtKB">
        <authorList>
            <consortium name="EnsemblMetazoa"/>
        </authorList>
    </citation>
    <scope>IDENTIFICATION</scope>
    <source>
        <strain evidence="18">Jacobina</strain>
    </source>
</reference>
<dbReference type="Gene3D" id="3.40.1170.60">
    <property type="match status" value="1"/>
</dbReference>
<keyword evidence="11" id="KW-0238">DNA-binding</keyword>
<dbReference type="InterPro" id="IPR038401">
    <property type="entry name" value="Rev1_C_sf"/>
</dbReference>
<dbReference type="Gene3D" id="3.30.70.270">
    <property type="match status" value="2"/>
</dbReference>
<dbReference type="InterPro" id="IPR025527">
    <property type="entry name" value="HUWE1/Rev1_UBM"/>
</dbReference>
<evidence type="ECO:0000259" key="15">
    <source>
        <dbReference type="PROSITE" id="PS50172"/>
    </source>
</evidence>
<dbReference type="PIRSF" id="PIRSF036573">
    <property type="entry name" value="REV1"/>
    <property type="match status" value="1"/>
</dbReference>
<keyword evidence="5" id="KW-0237">DNA synthesis</keyword>
<accession>A0A1B0CQB0</accession>
<keyword evidence="19" id="KW-1185">Reference proteome</keyword>
<keyword evidence="10" id="KW-0460">Magnesium</keyword>
<proteinExistence type="inferred from homology"/>
<name>A0A1B0CQB0_LUTLO</name>
<dbReference type="CDD" id="cd17719">
    <property type="entry name" value="BRCT_Rev1"/>
    <property type="match status" value="1"/>
</dbReference>
<dbReference type="Gene3D" id="1.10.150.20">
    <property type="entry name" value="5' to 3' exonuclease, C-terminal subdomain"/>
    <property type="match status" value="1"/>
</dbReference>
<dbReference type="Pfam" id="PF21999">
    <property type="entry name" value="IMS_HHH_1"/>
    <property type="match status" value="1"/>
</dbReference>
<comment type="similarity">
    <text evidence="3">Belongs to the DNA polymerase type-Y family.</text>
</comment>
<keyword evidence="9" id="KW-0227">DNA damage</keyword>
<dbReference type="GO" id="GO:0003887">
    <property type="term" value="F:DNA-directed DNA polymerase activity"/>
    <property type="evidence" value="ECO:0007669"/>
    <property type="project" value="InterPro"/>
</dbReference>
<evidence type="ECO:0000256" key="11">
    <source>
        <dbReference type="ARBA" id="ARBA00023125"/>
    </source>
</evidence>
<evidence type="ECO:0000313" key="17">
    <source>
        <dbReference type="EMBL" id="MBC1178088.1"/>
    </source>
</evidence>
<dbReference type="Pfam" id="PF16589">
    <property type="entry name" value="BRCT_2"/>
    <property type="match status" value="1"/>
</dbReference>
<dbReference type="SUPFAM" id="SSF56672">
    <property type="entry name" value="DNA/RNA polymerases"/>
    <property type="match status" value="1"/>
</dbReference>
<dbReference type="VEuPathDB" id="VectorBase:LLOJ007059"/>
<dbReference type="PANTHER" id="PTHR45990">
    <property type="entry name" value="DNA REPAIR PROTEIN REV1"/>
    <property type="match status" value="1"/>
</dbReference>
<reference evidence="17" key="2">
    <citation type="journal article" date="2020" name="BMC">
        <title>Leishmania infection induces a limited differential gene expression in the sand fly midgut.</title>
        <authorList>
            <person name="Coutinho-Abreu I.V."/>
            <person name="Serafim T.D."/>
            <person name="Meneses C."/>
            <person name="Kamhawi S."/>
            <person name="Oliveira F."/>
            <person name="Valenzuela J.G."/>
        </authorList>
    </citation>
    <scope>NUCLEOTIDE SEQUENCE</scope>
    <source>
        <strain evidence="17">Jacobina</strain>
        <tissue evidence="17">Midgut</tissue>
    </source>
</reference>
<dbReference type="Gene3D" id="1.20.58.1280">
    <property type="entry name" value="DNA repair protein Rev1, C-terminal domain"/>
    <property type="match status" value="1"/>
</dbReference>
<dbReference type="Pfam" id="PF11799">
    <property type="entry name" value="IMS_C"/>
    <property type="match status" value="1"/>
</dbReference>
<evidence type="ECO:0000256" key="13">
    <source>
        <dbReference type="ARBA" id="ARBA00023242"/>
    </source>
</evidence>
<keyword evidence="12" id="KW-0234">DNA repair</keyword>
<evidence type="ECO:0000256" key="5">
    <source>
        <dbReference type="ARBA" id="ARBA00022634"/>
    </source>
</evidence>
<evidence type="ECO:0000256" key="8">
    <source>
        <dbReference type="ARBA" id="ARBA00022723"/>
    </source>
</evidence>
<feature type="domain" description="BRCT" evidence="15">
    <location>
        <begin position="44"/>
        <end position="131"/>
    </location>
</feature>
<feature type="region of interest" description="Disordered" evidence="14">
    <location>
        <begin position="678"/>
        <end position="706"/>
    </location>
</feature>
<evidence type="ECO:0000256" key="1">
    <source>
        <dbReference type="ARBA" id="ARBA00001946"/>
    </source>
</evidence>
<feature type="region of interest" description="Disordered" evidence="14">
    <location>
        <begin position="601"/>
        <end position="626"/>
    </location>
</feature>
<organism evidence="18 19">
    <name type="scientific">Lutzomyia longipalpis</name>
    <name type="common">Sand fly</name>
    <dbReference type="NCBI Taxonomy" id="7200"/>
    <lineage>
        <taxon>Eukaryota</taxon>
        <taxon>Metazoa</taxon>
        <taxon>Ecdysozoa</taxon>
        <taxon>Arthropoda</taxon>
        <taxon>Hexapoda</taxon>
        <taxon>Insecta</taxon>
        <taxon>Pterygota</taxon>
        <taxon>Neoptera</taxon>
        <taxon>Endopterygota</taxon>
        <taxon>Diptera</taxon>
        <taxon>Nematocera</taxon>
        <taxon>Psychodoidea</taxon>
        <taxon>Psychodidae</taxon>
        <taxon>Lutzomyia</taxon>
        <taxon>Lutzomyia</taxon>
    </lineage>
</organism>
<comment type="cofactor">
    <cofactor evidence="1">
        <name>Mg(2+)</name>
        <dbReference type="ChEBI" id="CHEBI:18420"/>
    </cofactor>
</comment>
<dbReference type="InterPro" id="IPR043128">
    <property type="entry name" value="Rev_trsase/Diguanyl_cyclase"/>
</dbReference>
<dbReference type="GO" id="GO:0046872">
    <property type="term" value="F:metal ion binding"/>
    <property type="evidence" value="ECO:0007669"/>
    <property type="project" value="UniProtKB-KW"/>
</dbReference>